<dbReference type="InterPro" id="IPR006119">
    <property type="entry name" value="Resolv_N"/>
</dbReference>
<dbReference type="KEGG" id="amur:ADH66_18970"/>
<accession>A0A1Z2XWL4</accession>
<dbReference type="InterPro" id="IPR050639">
    <property type="entry name" value="SSR_resolvase"/>
</dbReference>
<dbReference type="Pfam" id="PF00239">
    <property type="entry name" value="Resolvase"/>
    <property type="match status" value="1"/>
</dbReference>
<dbReference type="Gene3D" id="3.40.50.1390">
    <property type="entry name" value="Resolvase, N-terminal catalytic domain"/>
    <property type="match status" value="1"/>
</dbReference>
<evidence type="ECO:0000313" key="3">
    <source>
        <dbReference type="EMBL" id="ASB42835.1"/>
    </source>
</evidence>
<dbReference type="Pfam" id="PF13408">
    <property type="entry name" value="Zn_ribbon_recom"/>
    <property type="match status" value="1"/>
</dbReference>
<dbReference type="GO" id="GO:0000150">
    <property type="term" value="F:DNA strand exchange activity"/>
    <property type="evidence" value="ECO:0007669"/>
    <property type="project" value="InterPro"/>
</dbReference>
<dbReference type="GO" id="GO:0003677">
    <property type="term" value="F:DNA binding"/>
    <property type="evidence" value="ECO:0007669"/>
    <property type="project" value="InterPro"/>
</dbReference>
<organism evidence="4 6">
    <name type="scientific">Acutalibacter muris</name>
    <dbReference type="NCBI Taxonomy" id="1796620"/>
    <lineage>
        <taxon>Bacteria</taxon>
        <taxon>Bacillati</taxon>
        <taxon>Bacillota</taxon>
        <taxon>Clostridia</taxon>
        <taxon>Eubacteriales</taxon>
        <taxon>Acutalibacteraceae</taxon>
        <taxon>Acutalibacter</taxon>
    </lineage>
</organism>
<proteinExistence type="predicted"/>
<keyword evidence="5" id="KW-1185">Reference proteome</keyword>
<dbReference type="PROSITE" id="PS51737">
    <property type="entry name" value="RECOMBINASE_DNA_BIND"/>
    <property type="match status" value="1"/>
</dbReference>
<protein>
    <submittedName>
        <fullName evidence="3">Recombinase TnpX</fullName>
    </submittedName>
    <submittedName>
        <fullName evidence="4">Recombinase family protein</fullName>
    </submittedName>
</protein>
<evidence type="ECO:0000313" key="6">
    <source>
        <dbReference type="Proteomes" id="UP000596035"/>
    </source>
</evidence>
<dbReference type="Proteomes" id="UP000196710">
    <property type="component" value="Chromosome"/>
</dbReference>
<feature type="domain" description="Resolvase/invertase-type recombinase catalytic" evidence="1">
    <location>
        <begin position="1"/>
        <end position="153"/>
    </location>
</feature>
<reference evidence="3" key="1">
    <citation type="journal article" date="2017" name="Genome Announc.">
        <title>High-Quality Whole-Genome Sequences of the Oligo-Mouse-Microbiota Bacterial Community.</title>
        <authorList>
            <person name="Garzetti D."/>
            <person name="Brugiroux S."/>
            <person name="Bunk B."/>
            <person name="Pukall R."/>
            <person name="McCoy K.D."/>
            <person name="Macpherson A.J."/>
            <person name="Stecher B."/>
        </authorList>
    </citation>
    <scope>NUCLEOTIDE SEQUENCE</scope>
    <source>
        <strain evidence="3">KB18</strain>
    </source>
</reference>
<dbReference type="AlphaFoldDB" id="A0A1Z2XWL4"/>
<sequence>MAAAYLRLSYTNDRTAESDSIQNQKKLIEDYIATHPEIELVSERVDDGYSGVLFDRPAFQEMMSDIMAGKVNCVIVKDLSRLGREYIETGRYLRRIFPTCGVRFISVNDNIDTANENNGDDLNISMKNLLNDTYCRDISVKTRSALLTKRRNGDYVGACPIYGYRKDPDNHNRLVIDEDAAGIVRDIYRHKIDGASAKRIAEELNRLGVLSPMAYKSSRGLPHPTGGFADVPGAKWSARAVLRILQEETYTGVLLQGKQETYNHKLKDIVQKPPEEWVRTENAHEPIISKGDFHLVQKILSLDTRTAPNGEAVYLFSGLLICGSCGGRMTRKTNTVNGKKYVYYHCPTGRKNGCTHPVMLKESDLTACVLESLQAHIRSAVSLDRLLDSISEEEIGREEIAKFKARIADNEVKLEEARQFKATLYENFIGGFIDKKDYQDLKSLYTLRARQAQEAISLLREEMERTIDNSGDRLRWIQHFKEFSNMTTLDRRAVIALIQSIRVLGKEDLQITFRYQMEYEKALERLAQAVSLAKEAV</sequence>
<gene>
    <name evidence="3" type="ORF">ADH66_18970</name>
    <name evidence="4" type="ORF">I5Q82_09400</name>
</gene>
<feature type="domain" description="Recombinase" evidence="2">
    <location>
        <begin position="161"/>
        <end position="306"/>
    </location>
</feature>
<dbReference type="InterPro" id="IPR036162">
    <property type="entry name" value="Resolvase-like_N_sf"/>
</dbReference>
<dbReference type="PANTHER" id="PTHR30461">
    <property type="entry name" value="DNA-INVERTASE FROM LAMBDOID PROPHAGE"/>
    <property type="match status" value="1"/>
</dbReference>
<dbReference type="EMBL" id="CP065321">
    <property type="protein sequence ID" value="QQR32053.1"/>
    <property type="molecule type" value="Genomic_DNA"/>
</dbReference>
<reference evidence="4 6" key="3">
    <citation type="submission" date="2020-11" db="EMBL/GenBank/DDBJ databases">
        <title>Closed and high quality bacterial genomes of the OMM12 community.</title>
        <authorList>
            <person name="Marbouty M."/>
            <person name="Lamy-Besnier Q."/>
            <person name="Debarbieux L."/>
            <person name="Koszul R."/>
        </authorList>
    </citation>
    <scope>NUCLEOTIDE SEQUENCE [LARGE SCALE GENOMIC DNA]</scope>
    <source>
        <strain evidence="4 6">KB18</strain>
    </source>
</reference>
<dbReference type="InterPro" id="IPR038109">
    <property type="entry name" value="DNA_bind_recomb_sf"/>
</dbReference>
<reference evidence="5" key="2">
    <citation type="submission" date="2017-05" db="EMBL/GenBank/DDBJ databases">
        <title>Improved OligoMM genomes.</title>
        <authorList>
            <person name="Garzetti D."/>
        </authorList>
    </citation>
    <scope>NUCLEOTIDE SEQUENCE [LARGE SCALE GENOMIC DNA]</scope>
    <source>
        <strain evidence="5">KB18</strain>
    </source>
</reference>
<dbReference type="EMBL" id="CP021422">
    <property type="protein sequence ID" value="ASB42835.1"/>
    <property type="molecule type" value="Genomic_DNA"/>
</dbReference>
<dbReference type="InterPro" id="IPR025827">
    <property type="entry name" value="Zn_ribbon_recom_dom"/>
</dbReference>
<evidence type="ECO:0000259" key="1">
    <source>
        <dbReference type="PROSITE" id="PS51736"/>
    </source>
</evidence>
<dbReference type="SUPFAM" id="SSF53041">
    <property type="entry name" value="Resolvase-like"/>
    <property type="match status" value="1"/>
</dbReference>
<dbReference type="Gene3D" id="3.90.1750.20">
    <property type="entry name" value="Putative Large Serine Recombinase, Chain B, Domain 2"/>
    <property type="match status" value="1"/>
</dbReference>
<dbReference type="Proteomes" id="UP000596035">
    <property type="component" value="Chromosome"/>
</dbReference>
<evidence type="ECO:0000313" key="4">
    <source>
        <dbReference type="EMBL" id="QQR32053.1"/>
    </source>
</evidence>
<dbReference type="InterPro" id="IPR011109">
    <property type="entry name" value="DNA_bind_recombinase_dom"/>
</dbReference>
<name>A0A1Z2XWL4_9FIRM</name>
<dbReference type="PROSITE" id="PS51736">
    <property type="entry name" value="RECOMBINASES_3"/>
    <property type="match status" value="1"/>
</dbReference>
<dbReference type="SMART" id="SM00857">
    <property type="entry name" value="Resolvase"/>
    <property type="match status" value="1"/>
</dbReference>
<dbReference type="PANTHER" id="PTHR30461:SF23">
    <property type="entry name" value="DNA RECOMBINASE-RELATED"/>
    <property type="match status" value="1"/>
</dbReference>
<evidence type="ECO:0000313" key="5">
    <source>
        <dbReference type="Proteomes" id="UP000196710"/>
    </source>
</evidence>
<dbReference type="Pfam" id="PF07508">
    <property type="entry name" value="Recombinase"/>
    <property type="match status" value="1"/>
</dbReference>
<evidence type="ECO:0000259" key="2">
    <source>
        <dbReference type="PROSITE" id="PS51737"/>
    </source>
</evidence>